<comment type="caution">
    <text evidence="1">The sequence shown here is derived from an EMBL/GenBank/DDBJ whole genome shotgun (WGS) entry which is preliminary data.</text>
</comment>
<reference evidence="1" key="1">
    <citation type="journal article" date="2023" name="Mol. Phylogenet. Evol.">
        <title>Genome-scale phylogeny and comparative genomics of the fungal order Sordariales.</title>
        <authorList>
            <person name="Hensen N."/>
            <person name="Bonometti L."/>
            <person name="Westerberg I."/>
            <person name="Brannstrom I.O."/>
            <person name="Guillou S."/>
            <person name="Cros-Aarteil S."/>
            <person name="Calhoun S."/>
            <person name="Haridas S."/>
            <person name="Kuo A."/>
            <person name="Mondo S."/>
            <person name="Pangilinan J."/>
            <person name="Riley R."/>
            <person name="LaButti K."/>
            <person name="Andreopoulos B."/>
            <person name="Lipzen A."/>
            <person name="Chen C."/>
            <person name="Yan M."/>
            <person name="Daum C."/>
            <person name="Ng V."/>
            <person name="Clum A."/>
            <person name="Steindorff A."/>
            <person name="Ohm R.A."/>
            <person name="Martin F."/>
            <person name="Silar P."/>
            <person name="Natvig D.O."/>
            <person name="Lalanne C."/>
            <person name="Gautier V."/>
            <person name="Ament-Velasquez S.L."/>
            <person name="Kruys A."/>
            <person name="Hutchinson M.I."/>
            <person name="Powell A.J."/>
            <person name="Barry K."/>
            <person name="Miller A.N."/>
            <person name="Grigoriev I.V."/>
            <person name="Debuchy R."/>
            <person name="Gladieux P."/>
            <person name="Hiltunen Thoren M."/>
            <person name="Johannesson H."/>
        </authorList>
    </citation>
    <scope>NUCLEOTIDE SEQUENCE</scope>
    <source>
        <strain evidence="1">CBS 955.72</strain>
    </source>
</reference>
<dbReference type="EMBL" id="JAUIQD010000007">
    <property type="protein sequence ID" value="KAK3343453.1"/>
    <property type="molecule type" value="Genomic_DNA"/>
</dbReference>
<protein>
    <submittedName>
        <fullName evidence="1">Uncharacterized protein</fullName>
    </submittedName>
</protein>
<dbReference type="AlphaFoldDB" id="A0AAJ0H8H2"/>
<evidence type="ECO:0000313" key="1">
    <source>
        <dbReference type="EMBL" id="KAK3343453.1"/>
    </source>
</evidence>
<sequence>MEIAEGNFRVYSGPSGKFKAHVNAPRSPNQFSSLIICLPLDHQGGALKVRHKDNDNKKNDFVHWATFYSNCKHKVLETIHDMINEKKLWPNSGLISYNYSQVYSHKTKTPINFTAPDNLKGADMVMFEIFSSMGLHVRFQPAIHNLKYTKYS</sequence>
<accession>A0AAJ0H8H2</accession>
<dbReference type="Proteomes" id="UP001275084">
    <property type="component" value="Unassembled WGS sequence"/>
</dbReference>
<evidence type="ECO:0000313" key="2">
    <source>
        <dbReference type="Proteomes" id="UP001275084"/>
    </source>
</evidence>
<dbReference type="PANTHER" id="PTHR33099">
    <property type="entry name" value="FE2OG DIOXYGENASE DOMAIN-CONTAINING PROTEIN"/>
    <property type="match status" value="1"/>
</dbReference>
<organism evidence="1 2">
    <name type="scientific">Lasiosphaeria hispida</name>
    <dbReference type="NCBI Taxonomy" id="260671"/>
    <lineage>
        <taxon>Eukaryota</taxon>
        <taxon>Fungi</taxon>
        <taxon>Dikarya</taxon>
        <taxon>Ascomycota</taxon>
        <taxon>Pezizomycotina</taxon>
        <taxon>Sordariomycetes</taxon>
        <taxon>Sordariomycetidae</taxon>
        <taxon>Sordariales</taxon>
        <taxon>Lasiosphaeriaceae</taxon>
        <taxon>Lasiosphaeria</taxon>
    </lineage>
</organism>
<reference evidence="1" key="2">
    <citation type="submission" date="2023-06" db="EMBL/GenBank/DDBJ databases">
        <authorList>
            <consortium name="Lawrence Berkeley National Laboratory"/>
            <person name="Haridas S."/>
            <person name="Hensen N."/>
            <person name="Bonometti L."/>
            <person name="Westerberg I."/>
            <person name="Brannstrom I.O."/>
            <person name="Guillou S."/>
            <person name="Cros-Aarteil S."/>
            <person name="Calhoun S."/>
            <person name="Kuo A."/>
            <person name="Mondo S."/>
            <person name="Pangilinan J."/>
            <person name="Riley R."/>
            <person name="Labutti K."/>
            <person name="Andreopoulos B."/>
            <person name="Lipzen A."/>
            <person name="Chen C."/>
            <person name="Yanf M."/>
            <person name="Daum C."/>
            <person name="Ng V."/>
            <person name="Clum A."/>
            <person name="Steindorff A."/>
            <person name="Ohm R."/>
            <person name="Martin F."/>
            <person name="Silar P."/>
            <person name="Natvig D."/>
            <person name="Lalanne C."/>
            <person name="Gautier V."/>
            <person name="Ament-Velasquez S.L."/>
            <person name="Kruys A."/>
            <person name="Hutchinson M.I."/>
            <person name="Powell A.J."/>
            <person name="Barry K."/>
            <person name="Miller A.N."/>
            <person name="Grigoriev I.V."/>
            <person name="Debuchy R."/>
            <person name="Gladieux P."/>
            <person name="Thoren M.H."/>
            <person name="Johannesson H."/>
        </authorList>
    </citation>
    <scope>NUCLEOTIDE SEQUENCE</scope>
    <source>
        <strain evidence="1">CBS 955.72</strain>
    </source>
</reference>
<gene>
    <name evidence="1" type="ORF">B0T25DRAFT_572463</name>
</gene>
<name>A0AAJ0H8H2_9PEZI</name>
<proteinExistence type="predicted"/>
<dbReference type="PANTHER" id="PTHR33099:SF7">
    <property type="entry name" value="MYND-TYPE DOMAIN-CONTAINING PROTEIN"/>
    <property type="match status" value="1"/>
</dbReference>
<keyword evidence="2" id="KW-1185">Reference proteome</keyword>